<keyword evidence="4 6" id="KW-0472">Membrane</keyword>
<dbReference type="OrthoDB" id="20872at2759"/>
<proteinExistence type="predicted"/>
<name>A0A1L9RM12_ASPWE</name>
<dbReference type="STRING" id="1073089.A0A1L9RM12"/>
<keyword evidence="2 6" id="KW-0812">Transmembrane</keyword>
<dbReference type="InterPro" id="IPR008253">
    <property type="entry name" value="Marvel"/>
</dbReference>
<keyword evidence="3 6" id="KW-1133">Transmembrane helix</keyword>
<dbReference type="Pfam" id="PF01284">
    <property type="entry name" value="MARVEL"/>
    <property type="match status" value="1"/>
</dbReference>
<dbReference type="GO" id="GO:0016020">
    <property type="term" value="C:membrane"/>
    <property type="evidence" value="ECO:0007669"/>
    <property type="project" value="UniProtKB-SubCell"/>
</dbReference>
<dbReference type="VEuPathDB" id="FungiDB:ASPWEDRAFT_533050"/>
<evidence type="ECO:0000256" key="1">
    <source>
        <dbReference type="ARBA" id="ARBA00004141"/>
    </source>
</evidence>
<dbReference type="RefSeq" id="XP_040689638.1">
    <property type="nucleotide sequence ID" value="XM_040837868.1"/>
</dbReference>
<sequence>MSDSGSAFRFGLFFARLFQWISAVIVLGLTAWATVHLDGYRVVYTLVIAALTTAFYIPAFFLSFMKSNRGYMLPMDVVFSYLWLAAFIFLSQANNTCSWFVWTASRACARKNAAEAFTFLAFFWTLCGMCLEAGNVYYYLRDARGAGPNPGYIEKHRPGRNGSAPGSQAPDGDHAAV</sequence>
<dbReference type="PANTHER" id="PTHR39608:SF2">
    <property type="entry name" value="MARVEL DOMAIN-CONTAINING PROTEIN"/>
    <property type="match status" value="1"/>
</dbReference>
<comment type="subcellular location">
    <subcellularLocation>
        <location evidence="1">Membrane</location>
        <topology evidence="1">Multi-pass membrane protein</topology>
    </subcellularLocation>
</comment>
<evidence type="ECO:0000256" key="2">
    <source>
        <dbReference type="ARBA" id="ARBA00022692"/>
    </source>
</evidence>
<evidence type="ECO:0000313" key="8">
    <source>
        <dbReference type="EMBL" id="OJJ35962.1"/>
    </source>
</evidence>
<keyword evidence="9" id="KW-1185">Reference proteome</keyword>
<evidence type="ECO:0000256" key="6">
    <source>
        <dbReference type="SAM" id="Phobius"/>
    </source>
</evidence>
<dbReference type="AlphaFoldDB" id="A0A1L9RM12"/>
<reference evidence="9" key="1">
    <citation type="journal article" date="2017" name="Genome Biol.">
        <title>Comparative genomics reveals high biological diversity and specific adaptations in the industrially and medically important fungal genus Aspergillus.</title>
        <authorList>
            <person name="de Vries R.P."/>
            <person name="Riley R."/>
            <person name="Wiebenga A."/>
            <person name="Aguilar-Osorio G."/>
            <person name="Amillis S."/>
            <person name="Uchima C.A."/>
            <person name="Anderluh G."/>
            <person name="Asadollahi M."/>
            <person name="Askin M."/>
            <person name="Barry K."/>
            <person name="Battaglia E."/>
            <person name="Bayram O."/>
            <person name="Benocci T."/>
            <person name="Braus-Stromeyer S.A."/>
            <person name="Caldana C."/>
            <person name="Canovas D."/>
            <person name="Cerqueira G.C."/>
            <person name="Chen F."/>
            <person name="Chen W."/>
            <person name="Choi C."/>
            <person name="Clum A."/>
            <person name="Dos Santos R.A."/>
            <person name="Damasio A.R."/>
            <person name="Diallinas G."/>
            <person name="Emri T."/>
            <person name="Fekete E."/>
            <person name="Flipphi M."/>
            <person name="Freyberg S."/>
            <person name="Gallo A."/>
            <person name="Gournas C."/>
            <person name="Habgood R."/>
            <person name="Hainaut M."/>
            <person name="Harispe M.L."/>
            <person name="Henrissat B."/>
            <person name="Hilden K.S."/>
            <person name="Hope R."/>
            <person name="Hossain A."/>
            <person name="Karabika E."/>
            <person name="Karaffa L."/>
            <person name="Karanyi Z."/>
            <person name="Krasevec N."/>
            <person name="Kuo A."/>
            <person name="Kusch H."/>
            <person name="LaButti K."/>
            <person name="Lagendijk E.L."/>
            <person name="Lapidus A."/>
            <person name="Levasseur A."/>
            <person name="Lindquist E."/>
            <person name="Lipzen A."/>
            <person name="Logrieco A.F."/>
            <person name="MacCabe A."/>
            <person name="Maekelae M.R."/>
            <person name="Malavazi I."/>
            <person name="Melin P."/>
            <person name="Meyer V."/>
            <person name="Mielnichuk N."/>
            <person name="Miskei M."/>
            <person name="Molnar A.P."/>
            <person name="Mule G."/>
            <person name="Ngan C.Y."/>
            <person name="Orejas M."/>
            <person name="Orosz E."/>
            <person name="Ouedraogo J.P."/>
            <person name="Overkamp K.M."/>
            <person name="Park H.-S."/>
            <person name="Perrone G."/>
            <person name="Piumi F."/>
            <person name="Punt P.J."/>
            <person name="Ram A.F."/>
            <person name="Ramon A."/>
            <person name="Rauscher S."/>
            <person name="Record E."/>
            <person name="Riano-Pachon D.M."/>
            <person name="Robert V."/>
            <person name="Roehrig J."/>
            <person name="Ruller R."/>
            <person name="Salamov A."/>
            <person name="Salih N.S."/>
            <person name="Samson R.A."/>
            <person name="Sandor E."/>
            <person name="Sanguinetti M."/>
            <person name="Schuetze T."/>
            <person name="Sepcic K."/>
            <person name="Shelest E."/>
            <person name="Sherlock G."/>
            <person name="Sophianopoulou V."/>
            <person name="Squina F.M."/>
            <person name="Sun H."/>
            <person name="Susca A."/>
            <person name="Todd R.B."/>
            <person name="Tsang A."/>
            <person name="Unkles S.E."/>
            <person name="van de Wiele N."/>
            <person name="van Rossen-Uffink D."/>
            <person name="Oliveira J.V."/>
            <person name="Vesth T.C."/>
            <person name="Visser J."/>
            <person name="Yu J.-H."/>
            <person name="Zhou M."/>
            <person name="Andersen M.R."/>
            <person name="Archer D.B."/>
            <person name="Baker S.E."/>
            <person name="Benoit I."/>
            <person name="Brakhage A.A."/>
            <person name="Braus G.H."/>
            <person name="Fischer R."/>
            <person name="Frisvad J.C."/>
            <person name="Goldman G.H."/>
            <person name="Houbraken J."/>
            <person name="Oakley B."/>
            <person name="Pocsi I."/>
            <person name="Scazzocchio C."/>
            <person name="Seiboth B."/>
            <person name="vanKuyk P.A."/>
            <person name="Wortman J."/>
            <person name="Dyer P.S."/>
            <person name="Grigoriev I.V."/>
        </authorList>
    </citation>
    <scope>NUCLEOTIDE SEQUENCE [LARGE SCALE GENOMIC DNA]</scope>
    <source>
        <strain evidence="9">DTO 134E9</strain>
    </source>
</reference>
<organism evidence="8 9">
    <name type="scientific">Aspergillus wentii DTO 134E9</name>
    <dbReference type="NCBI Taxonomy" id="1073089"/>
    <lineage>
        <taxon>Eukaryota</taxon>
        <taxon>Fungi</taxon>
        <taxon>Dikarya</taxon>
        <taxon>Ascomycota</taxon>
        <taxon>Pezizomycotina</taxon>
        <taxon>Eurotiomycetes</taxon>
        <taxon>Eurotiomycetidae</taxon>
        <taxon>Eurotiales</taxon>
        <taxon>Aspergillaceae</taxon>
        <taxon>Aspergillus</taxon>
        <taxon>Aspergillus subgen. Cremei</taxon>
    </lineage>
</organism>
<dbReference type="GeneID" id="63753716"/>
<gene>
    <name evidence="8" type="ORF">ASPWEDRAFT_533050</name>
</gene>
<dbReference type="PANTHER" id="PTHR39608">
    <property type="entry name" value="INTEGRAL MEMBRANE PROTEIN (AFU_ORTHOLOGUE AFUA_5G08640)"/>
    <property type="match status" value="1"/>
</dbReference>
<evidence type="ECO:0000256" key="4">
    <source>
        <dbReference type="ARBA" id="ARBA00023136"/>
    </source>
</evidence>
<feature type="transmembrane region" description="Helical" evidence="6">
    <location>
        <begin position="116"/>
        <end position="140"/>
    </location>
</feature>
<evidence type="ECO:0000256" key="3">
    <source>
        <dbReference type="ARBA" id="ARBA00022989"/>
    </source>
</evidence>
<evidence type="ECO:0000256" key="5">
    <source>
        <dbReference type="SAM" id="MobiDB-lite"/>
    </source>
</evidence>
<accession>A0A1L9RM12</accession>
<evidence type="ECO:0000313" key="9">
    <source>
        <dbReference type="Proteomes" id="UP000184383"/>
    </source>
</evidence>
<evidence type="ECO:0000259" key="7">
    <source>
        <dbReference type="Pfam" id="PF01284"/>
    </source>
</evidence>
<feature type="transmembrane region" description="Helical" evidence="6">
    <location>
        <begin position="12"/>
        <end position="35"/>
    </location>
</feature>
<feature type="domain" description="MARVEL" evidence="7">
    <location>
        <begin position="11"/>
        <end position="131"/>
    </location>
</feature>
<feature type="region of interest" description="Disordered" evidence="5">
    <location>
        <begin position="151"/>
        <end position="177"/>
    </location>
</feature>
<feature type="transmembrane region" description="Helical" evidence="6">
    <location>
        <begin position="42"/>
        <end position="61"/>
    </location>
</feature>
<protein>
    <recommendedName>
        <fullName evidence="7">MARVEL domain-containing protein</fullName>
    </recommendedName>
</protein>
<dbReference type="EMBL" id="KV878212">
    <property type="protein sequence ID" value="OJJ35962.1"/>
    <property type="molecule type" value="Genomic_DNA"/>
</dbReference>
<feature type="transmembrane region" description="Helical" evidence="6">
    <location>
        <begin position="81"/>
        <end position="104"/>
    </location>
</feature>
<dbReference type="Proteomes" id="UP000184383">
    <property type="component" value="Unassembled WGS sequence"/>
</dbReference>